<evidence type="ECO:0000256" key="10">
    <source>
        <dbReference type="ARBA" id="ARBA00024957"/>
    </source>
</evidence>
<organism evidence="13 14">
    <name type="scientific">Leptobrachium leishanense</name>
    <name type="common">Leishan spiny toad</name>
    <dbReference type="NCBI Taxonomy" id="445787"/>
    <lineage>
        <taxon>Eukaryota</taxon>
        <taxon>Metazoa</taxon>
        <taxon>Chordata</taxon>
        <taxon>Craniata</taxon>
        <taxon>Vertebrata</taxon>
        <taxon>Euteleostomi</taxon>
        <taxon>Amphibia</taxon>
        <taxon>Batrachia</taxon>
        <taxon>Anura</taxon>
        <taxon>Pelobatoidea</taxon>
        <taxon>Megophryidae</taxon>
        <taxon>Leptobrachium</taxon>
    </lineage>
</organism>
<keyword evidence="8" id="KW-0914">Notch signaling pathway</keyword>
<comment type="function">
    <text evidence="10">Tubulin-binding protein that acts as a negative regulator of Notch signaling pathway. Shuttles between the cytoplasm and the nucleus and mediates the nuclear export of RBPJ/RBPSUH, thereby preventing the interaction between RBPJ/RBPSUH and NICD product of Notch proteins (Notch intracellular domain), leading to down-regulate Notch-mediated transcription. May play a role in neurogenesis.</text>
</comment>
<dbReference type="GO" id="GO:0045746">
    <property type="term" value="P:negative regulation of Notch signaling pathway"/>
    <property type="evidence" value="ECO:0007669"/>
    <property type="project" value="TreeGrafter"/>
</dbReference>
<evidence type="ECO:0000256" key="11">
    <source>
        <dbReference type="ARBA" id="ARBA00031318"/>
    </source>
</evidence>
<evidence type="ECO:0000256" key="2">
    <source>
        <dbReference type="ARBA" id="ARBA00004496"/>
    </source>
</evidence>
<evidence type="ECO:0000313" key="14">
    <source>
        <dbReference type="Proteomes" id="UP000694569"/>
    </source>
</evidence>
<dbReference type="Ensembl" id="ENSLLET00000004459.1">
    <property type="protein sequence ID" value="ENSLLEP00000004264.1"/>
    <property type="gene ID" value="ENSLLEG00000002750.1"/>
</dbReference>
<keyword evidence="7" id="KW-0524">Neurogenesis</keyword>
<feature type="region of interest" description="Disordered" evidence="12">
    <location>
        <begin position="181"/>
        <end position="237"/>
    </location>
</feature>
<evidence type="ECO:0000256" key="9">
    <source>
        <dbReference type="ARBA" id="ARBA00023242"/>
    </source>
</evidence>
<evidence type="ECO:0000256" key="3">
    <source>
        <dbReference type="ARBA" id="ARBA00010906"/>
    </source>
</evidence>
<dbReference type="GO" id="GO:0051168">
    <property type="term" value="P:nuclear export"/>
    <property type="evidence" value="ECO:0007669"/>
    <property type="project" value="InterPro"/>
</dbReference>
<dbReference type="GeneTree" id="ENSGT00390000013005"/>
<evidence type="ECO:0000313" key="13">
    <source>
        <dbReference type="Ensembl" id="ENSLLEP00000004264.1"/>
    </source>
</evidence>
<comment type="similarity">
    <text evidence="3">Belongs to the RITA family.</text>
</comment>
<dbReference type="GO" id="GO:0005737">
    <property type="term" value="C:cytoplasm"/>
    <property type="evidence" value="ECO:0007669"/>
    <property type="project" value="UniProtKB-SubCell"/>
</dbReference>
<comment type="subunit">
    <text evidence="4">Interacts with RBPJ/RBPSUH.</text>
</comment>
<dbReference type="GO" id="GO:0007399">
    <property type="term" value="P:nervous system development"/>
    <property type="evidence" value="ECO:0007669"/>
    <property type="project" value="UniProtKB-KW"/>
</dbReference>
<accession>A0A8C5LS13</accession>
<dbReference type="InterPro" id="IPR031418">
    <property type="entry name" value="RITA1"/>
</dbReference>
<dbReference type="AlphaFoldDB" id="A0A8C5LS13"/>
<protein>
    <recommendedName>
        <fullName evidence="5">RBPJ-interacting and tubulin-associated protein 1</fullName>
    </recommendedName>
    <alternativeName>
        <fullName evidence="11">RBPJ-interacting and tubulin-associated protein</fullName>
    </alternativeName>
</protein>
<feature type="compositionally biased region" description="Polar residues" evidence="12">
    <location>
        <begin position="185"/>
        <end position="219"/>
    </location>
</feature>
<dbReference type="Pfam" id="PF17066">
    <property type="entry name" value="RITA"/>
    <property type="match status" value="1"/>
</dbReference>
<dbReference type="GO" id="GO:0007219">
    <property type="term" value="P:Notch signaling pathway"/>
    <property type="evidence" value="ECO:0007669"/>
    <property type="project" value="UniProtKB-KW"/>
</dbReference>
<evidence type="ECO:0000256" key="1">
    <source>
        <dbReference type="ARBA" id="ARBA00004123"/>
    </source>
</evidence>
<evidence type="ECO:0000256" key="8">
    <source>
        <dbReference type="ARBA" id="ARBA00022976"/>
    </source>
</evidence>
<reference evidence="13" key="2">
    <citation type="submission" date="2025-09" db="UniProtKB">
        <authorList>
            <consortium name="Ensembl"/>
        </authorList>
    </citation>
    <scope>IDENTIFICATION</scope>
</reference>
<evidence type="ECO:0000256" key="5">
    <source>
        <dbReference type="ARBA" id="ARBA00014447"/>
    </source>
</evidence>
<dbReference type="GO" id="GO:0015631">
    <property type="term" value="F:tubulin binding"/>
    <property type="evidence" value="ECO:0007669"/>
    <property type="project" value="InterPro"/>
</dbReference>
<comment type="subcellular location">
    <subcellularLocation>
        <location evidence="2">Cytoplasm</location>
    </subcellularLocation>
    <subcellularLocation>
        <location evidence="1">Nucleus</location>
    </subcellularLocation>
</comment>
<keyword evidence="14" id="KW-1185">Reference proteome</keyword>
<name>A0A8C5LS13_9ANUR</name>
<keyword evidence="9" id="KW-0539">Nucleus</keyword>
<reference evidence="13" key="1">
    <citation type="submission" date="2025-08" db="UniProtKB">
        <authorList>
            <consortium name="Ensembl"/>
        </authorList>
    </citation>
    <scope>IDENTIFICATION</scope>
</reference>
<keyword evidence="6" id="KW-0963">Cytoplasm</keyword>
<dbReference type="GO" id="GO:0005634">
    <property type="term" value="C:nucleus"/>
    <property type="evidence" value="ECO:0007669"/>
    <property type="project" value="UniProtKB-SubCell"/>
</dbReference>
<dbReference type="PANTHER" id="PTHR34917">
    <property type="entry name" value="RBPJ-INTERACTING AND TUBULIN-ASSOCIATED PROTEIN 1"/>
    <property type="match status" value="1"/>
</dbReference>
<evidence type="ECO:0000256" key="7">
    <source>
        <dbReference type="ARBA" id="ARBA00022902"/>
    </source>
</evidence>
<evidence type="ECO:0000256" key="4">
    <source>
        <dbReference type="ARBA" id="ARBA00011667"/>
    </source>
</evidence>
<proteinExistence type="inferred from homology"/>
<dbReference type="OrthoDB" id="10061257at2759"/>
<evidence type="ECO:0000256" key="6">
    <source>
        <dbReference type="ARBA" id="ARBA00022490"/>
    </source>
</evidence>
<feature type="region of interest" description="Disordered" evidence="12">
    <location>
        <begin position="1"/>
        <end position="20"/>
    </location>
</feature>
<gene>
    <name evidence="13" type="primary">RITA1</name>
</gene>
<evidence type="ECO:0000256" key="12">
    <source>
        <dbReference type="SAM" id="MobiDB-lite"/>
    </source>
</evidence>
<dbReference type="Proteomes" id="UP000694569">
    <property type="component" value="Unplaced"/>
</dbReference>
<sequence length="237" mass="25935">MSLDLSITGHRTSLPQRKSRSAYRVKAANSYVDDTLFSSTPGRADLTLQWSPAPPGQVPRVWSQNETIETKGSTSCRTNRTPNGTPRKKAQYRVMSRSPSYCDETLFGQGIEECGWEAPWVKKEDAIRLRPLLWCPTPVLRPQASKPDTGTFRVRAVHPPEGSESILGAYKGKGDFWKVPENDSDSGGCSSSVAGPSVSATSHCHSSIRGTARSSSWSGRVTARKGSGTLQERPPWK</sequence>
<dbReference type="PANTHER" id="PTHR34917:SF1">
    <property type="entry name" value="RBPJ-INTERACTING AND TUBULIN-ASSOCIATED PROTEIN 1"/>
    <property type="match status" value="1"/>
</dbReference>